<evidence type="ECO:0000259" key="4">
    <source>
        <dbReference type="SMART" id="SM00479"/>
    </source>
</evidence>
<dbReference type="Proteomes" id="UP000198584">
    <property type="component" value="Unassembled WGS sequence"/>
</dbReference>
<dbReference type="InterPro" id="IPR013520">
    <property type="entry name" value="Ribonucl_H"/>
</dbReference>
<organism evidence="5 6">
    <name type="scientific">Thalassobacillus cyri</name>
    <dbReference type="NCBI Taxonomy" id="571932"/>
    <lineage>
        <taxon>Bacteria</taxon>
        <taxon>Bacillati</taxon>
        <taxon>Bacillota</taxon>
        <taxon>Bacilli</taxon>
        <taxon>Bacillales</taxon>
        <taxon>Bacillaceae</taxon>
        <taxon>Thalassobacillus</taxon>
    </lineage>
</organism>
<feature type="domain" description="Exonuclease" evidence="4">
    <location>
        <begin position="26"/>
        <end position="198"/>
    </location>
</feature>
<keyword evidence="6" id="KW-1185">Reference proteome</keyword>
<dbReference type="FunFam" id="3.30.420.10:FF:000045">
    <property type="entry name" value="3'-5' exonuclease DinG"/>
    <property type="match status" value="1"/>
</dbReference>
<dbReference type="CDD" id="cd06127">
    <property type="entry name" value="DEDDh"/>
    <property type="match status" value="1"/>
</dbReference>
<gene>
    <name evidence="5" type="ORF">SAMN05421743_11526</name>
</gene>
<dbReference type="STRING" id="571932.SAMN05421743_11526"/>
<keyword evidence="2" id="KW-0378">Hydrolase</keyword>
<evidence type="ECO:0000313" key="6">
    <source>
        <dbReference type="Proteomes" id="UP000198584"/>
    </source>
</evidence>
<evidence type="ECO:0000256" key="2">
    <source>
        <dbReference type="ARBA" id="ARBA00022801"/>
    </source>
</evidence>
<proteinExistence type="predicted"/>
<reference evidence="5 6" key="1">
    <citation type="submission" date="2016-10" db="EMBL/GenBank/DDBJ databases">
        <authorList>
            <person name="de Groot N.N."/>
        </authorList>
    </citation>
    <scope>NUCLEOTIDE SEQUENCE [LARGE SCALE GENOMIC DNA]</scope>
    <source>
        <strain evidence="5 6">CCM7597</strain>
    </source>
</reference>
<name>A0A1H4GCZ4_9BACI</name>
<dbReference type="GO" id="GO:0003676">
    <property type="term" value="F:nucleic acid binding"/>
    <property type="evidence" value="ECO:0007669"/>
    <property type="project" value="InterPro"/>
</dbReference>
<evidence type="ECO:0000256" key="3">
    <source>
        <dbReference type="ARBA" id="ARBA00022839"/>
    </source>
</evidence>
<evidence type="ECO:0000313" key="5">
    <source>
        <dbReference type="EMBL" id="SEB07161.1"/>
    </source>
</evidence>
<dbReference type="SUPFAM" id="SSF53098">
    <property type="entry name" value="Ribonuclease H-like"/>
    <property type="match status" value="1"/>
</dbReference>
<dbReference type="Pfam" id="PF00929">
    <property type="entry name" value="RNase_T"/>
    <property type="match status" value="1"/>
</dbReference>
<dbReference type="SMART" id="SM00479">
    <property type="entry name" value="EXOIII"/>
    <property type="match status" value="1"/>
</dbReference>
<evidence type="ECO:0000256" key="1">
    <source>
        <dbReference type="ARBA" id="ARBA00022722"/>
    </source>
</evidence>
<dbReference type="GO" id="GO:0008408">
    <property type="term" value="F:3'-5' exonuclease activity"/>
    <property type="evidence" value="ECO:0007669"/>
    <property type="project" value="TreeGrafter"/>
</dbReference>
<dbReference type="GO" id="GO:0045004">
    <property type="term" value="P:DNA replication proofreading"/>
    <property type="evidence" value="ECO:0007669"/>
    <property type="project" value="TreeGrafter"/>
</dbReference>
<accession>A0A1H4GCZ4</accession>
<dbReference type="PANTHER" id="PTHR30231">
    <property type="entry name" value="DNA POLYMERASE III SUBUNIT EPSILON"/>
    <property type="match status" value="1"/>
</dbReference>
<dbReference type="OrthoDB" id="9776650at2"/>
<dbReference type="InterPro" id="IPR036397">
    <property type="entry name" value="RNaseH_sf"/>
</dbReference>
<dbReference type="EMBL" id="FNQR01000015">
    <property type="protein sequence ID" value="SEB07161.1"/>
    <property type="molecule type" value="Genomic_DNA"/>
</dbReference>
<dbReference type="RefSeq" id="WP_093045955.1">
    <property type="nucleotide sequence ID" value="NZ_FNQR01000015.1"/>
</dbReference>
<protein>
    <submittedName>
        <fullName evidence="5">DNA polymerase-3 subunit epsilon</fullName>
    </submittedName>
</protein>
<dbReference type="InterPro" id="IPR012337">
    <property type="entry name" value="RNaseH-like_sf"/>
</dbReference>
<sequence>MIKKAKRFHFTLEDEIPLSTRLEDINFQVVDTEATGFHVQKQDRMIEIASVPVRQLVVEEKKVFQTYVNPGTTIPEQIVKLTGIHDGDVESAPVAYHAISDFFQEAEANKATCLIGHHIQFDLTLMKCEISRAGYKFPKPRAVDTLSLLKYLYPTEGRKDLIEYADMLNTKVYERHTALGDALTTAHLFCEAIARIQDRGHRTWGSLLQVTAVKNRMFY</sequence>
<dbReference type="GO" id="GO:0005829">
    <property type="term" value="C:cytosol"/>
    <property type="evidence" value="ECO:0007669"/>
    <property type="project" value="TreeGrafter"/>
</dbReference>
<keyword evidence="3" id="KW-0269">Exonuclease</keyword>
<dbReference type="Gene3D" id="3.30.420.10">
    <property type="entry name" value="Ribonuclease H-like superfamily/Ribonuclease H"/>
    <property type="match status" value="1"/>
</dbReference>
<dbReference type="PANTHER" id="PTHR30231:SF41">
    <property type="entry name" value="DNA POLYMERASE III SUBUNIT EPSILON"/>
    <property type="match status" value="1"/>
</dbReference>
<dbReference type="AlphaFoldDB" id="A0A1H4GCZ4"/>
<keyword evidence="1" id="KW-0540">Nuclease</keyword>